<keyword evidence="4" id="KW-0472">Membrane</keyword>
<evidence type="ECO:0000313" key="7">
    <source>
        <dbReference type="Proteomes" id="UP000196138"/>
    </source>
</evidence>
<evidence type="ECO:0000256" key="4">
    <source>
        <dbReference type="SAM" id="Phobius"/>
    </source>
</evidence>
<sequence>MTAPLNRQDRASPTRPVGSAALVAFRWLAMVLGLGVLGLMCLAWTPFALVLRGVLPRDVGSAIGRRVISYCFRFYVGVLRVACGCRIDLSELDALTRERRPLVVVANHPSLLDAVLIVSRLPNAVCIMKGAVAHNAFLGAGAQLAGYVSNVSALSVVRGALQDLKRHQSQLVIFPEGTRTGEGPIGDCGATAGVIAARAQVPVQTLVITMSERYLGKGWPLFRPPPLPLHIRVEVSARFRVVPALADEFGHDLKAWYRARLEGQPSPVLRALVPEAGGQP</sequence>
<reference evidence="6 7" key="1">
    <citation type="submission" date="2017-05" db="EMBL/GenBank/DDBJ databases">
        <authorList>
            <person name="Song R."/>
            <person name="Chenine A.L."/>
            <person name="Ruprecht R.M."/>
        </authorList>
    </citation>
    <scope>NUCLEOTIDE SEQUENCE [LARGE SCALE GENOMIC DNA]</scope>
    <source>
        <strain evidence="6 7">DSM 26136</strain>
    </source>
</reference>
<evidence type="ECO:0000259" key="5">
    <source>
        <dbReference type="SMART" id="SM00563"/>
    </source>
</evidence>
<evidence type="ECO:0000313" key="6">
    <source>
        <dbReference type="EMBL" id="ARU04988.1"/>
    </source>
</evidence>
<evidence type="ECO:0000256" key="3">
    <source>
        <dbReference type="ARBA" id="ARBA00023315"/>
    </source>
</evidence>
<comment type="pathway">
    <text evidence="1">Lipid metabolism.</text>
</comment>
<dbReference type="InterPro" id="IPR002123">
    <property type="entry name" value="Plipid/glycerol_acylTrfase"/>
</dbReference>
<keyword evidence="4" id="KW-0812">Transmembrane</keyword>
<dbReference type="AlphaFoldDB" id="A0A1Y0ENG4"/>
<dbReference type="SMART" id="SM00563">
    <property type="entry name" value="PlsC"/>
    <property type="match status" value="1"/>
</dbReference>
<dbReference type="GO" id="GO:0006654">
    <property type="term" value="P:phosphatidic acid biosynthetic process"/>
    <property type="evidence" value="ECO:0007669"/>
    <property type="project" value="TreeGrafter"/>
</dbReference>
<keyword evidence="4" id="KW-1133">Transmembrane helix</keyword>
<dbReference type="EMBL" id="CP021455">
    <property type="protein sequence ID" value="ARU04988.1"/>
    <property type="molecule type" value="Genomic_DNA"/>
</dbReference>
<keyword evidence="2" id="KW-0808">Transferase</keyword>
<protein>
    <recommendedName>
        <fullName evidence="5">Phospholipid/glycerol acyltransferase domain-containing protein</fullName>
    </recommendedName>
</protein>
<gene>
    <name evidence="6" type="ORF">CCO03_10100</name>
</gene>
<feature type="domain" description="Phospholipid/glycerol acyltransferase" evidence="5">
    <location>
        <begin position="102"/>
        <end position="211"/>
    </location>
</feature>
<dbReference type="CDD" id="cd07989">
    <property type="entry name" value="LPLAT_AGPAT-like"/>
    <property type="match status" value="1"/>
</dbReference>
<evidence type="ECO:0000256" key="2">
    <source>
        <dbReference type="ARBA" id="ARBA00022679"/>
    </source>
</evidence>
<dbReference type="OrthoDB" id="9812274at2"/>
<feature type="transmembrane region" description="Helical" evidence="4">
    <location>
        <begin position="27"/>
        <end position="51"/>
    </location>
</feature>
<keyword evidence="3" id="KW-0012">Acyltransferase</keyword>
<dbReference type="SUPFAM" id="SSF69593">
    <property type="entry name" value="Glycerol-3-phosphate (1)-acyltransferase"/>
    <property type="match status" value="1"/>
</dbReference>
<dbReference type="GO" id="GO:0003841">
    <property type="term" value="F:1-acylglycerol-3-phosphate O-acyltransferase activity"/>
    <property type="evidence" value="ECO:0007669"/>
    <property type="project" value="TreeGrafter"/>
</dbReference>
<organism evidence="6 7">
    <name type="scientific">Comamonas serinivorans</name>
    <dbReference type="NCBI Taxonomy" id="1082851"/>
    <lineage>
        <taxon>Bacteria</taxon>
        <taxon>Pseudomonadati</taxon>
        <taxon>Pseudomonadota</taxon>
        <taxon>Betaproteobacteria</taxon>
        <taxon>Burkholderiales</taxon>
        <taxon>Comamonadaceae</taxon>
        <taxon>Comamonas</taxon>
    </lineage>
</organism>
<dbReference type="PANTHER" id="PTHR10434">
    <property type="entry name" value="1-ACYL-SN-GLYCEROL-3-PHOSPHATE ACYLTRANSFERASE"/>
    <property type="match status" value="1"/>
</dbReference>
<accession>A0A1Y0ENG4</accession>
<dbReference type="PANTHER" id="PTHR10434:SF66">
    <property type="entry name" value="PHOSPHOLIPID_GLYCEROL ACYLTRANSFERASE DOMAIN-CONTAINING PROTEIN"/>
    <property type="match status" value="1"/>
</dbReference>
<name>A0A1Y0ENG4_9BURK</name>
<proteinExistence type="predicted"/>
<dbReference type="Proteomes" id="UP000196138">
    <property type="component" value="Chromosome"/>
</dbReference>
<keyword evidence="7" id="KW-1185">Reference proteome</keyword>
<dbReference type="Pfam" id="PF01553">
    <property type="entry name" value="Acyltransferase"/>
    <property type="match status" value="1"/>
</dbReference>
<dbReference type="KEGG" id="cser:CCO03_10100"/>
<evidence type="ECO:0000256" key="1">
    <source>
        <dbReference type="ARBA" id="ARBA00005189"/>
    </source>
</evidence>
<dbReference type="RefSeq" id="WP_087280641.1">
    <property type="nucleotide sequence ID" value="NZ_CP021455.1"/>
</dbReference>